<dbReference type="InterPro" id="IPR050725">
    <property type="entry name" value="CysQ/Inositol_MonoPase"/>
</dbReference>
<dbReference type="CDD" id="cd01638">
    <property type="entry name" value="CysQ"/>
    <property type="match status" value="1"/>
</dbReference>
<protein>
    <submittedName>
        <fullName evidence="1">3'(2'),5'-bisphosphate nucleotidase CysQ</fullName>
    </submittedName>
</protein>
<dbReference type="Proteomes" id="UP001214250">
    <property type="component" value="Chromosome 1"/>
</dbReference>
<dbReference type="PANTHER" id="PTHR43028:SF5">
    <property type="entry name" value="3'(2'),5'-BISPHOSPHATE NUCLEOTIDASE 1"/>
    <property type="match status" value="1"/>
</dbReference>
<dbReference type="SUPFAM" id="SSF56655">
    <property type="entry name" value="Carbohydrate phosphatase"/>
    <property type="match status" value="1"/>
</dbReference>
<name>A0ABY7VQ40_9BACT</name>
<gene>
    <name evidence="1" type="ORF">PQO03_06500</name>
</gene>
<proteinExistence type="predicted"/>
<evidence type="ECO:0000313" key="1">
    <source>
        <dbReference type="EMBL" id="WDE95365.1"/>
    </source>
</evidence>
<dbReference type="InterPro" id="IPR000760">
    <property type="entry name" value="Inositol_monophosphatase-like"/>
</dbReference>
<keyword evidence="2" id="KW-1185">Reference proteome</keyword>
<reference evidence="1 2" key="1">
    <citation type="submission" date="2023-02" db="EMBL/GenBank/DDBJ databases">
        <title>Genome sequence of Lentisphaera profundi SAORIC-696.</title>
        <authorList>
            <person name="Kim e."/>
            <person name="Cho J.-C."/>
            <person name="Choi A."/>
            <person name="Kang I."/>
        </authorList>
    </citation>
    <scope>NUCLEOTIDE SEQUENCE [LARGE SCALE GENOMIC DNA]</scope>
    <source>
        <strain evidence="1 2">SAORIC-696</strain>
    </source>
</reference>
<evidence type="ECO:0000313" key="2">
    <source>
        <dbReference type="Proteomes" id="UP001214250"/>
    </source>
</evidence>
<dbReference type="EMBL" id="CP117811">
    <property type="protein sequence ID" value="WDE95365.1"/>
    <property type="molecule type" value="Genomic_DNA"/>
</dbReference>
<dbReference type="PANTHER" id="PTHR43028">
    <property type="entry name" value="3'(2'),5'-BISPHOSPHATE NUCLEOTIDASE 1"/>
    <property type="match status" value="1"/>
</dbReference>
<organism evidence="1 2">
    <name type="scientific">Lentisphaera profundi</name>
    <dbReference type="NCBI Taxonomy" id="1658616"/>
    <lineage>
        <taxon>Bacteria</taxon>
        <taxon>Pseudomonadati</taxon>
        <taxon>Lentisphaerota</taxon>
        <taxon>Lentisphaeria</taxon>
        <taxon>Lentisphaerales</taxon>
        <taxon>Lentisphaeraceae</taxon>
        <taxon>Lentisphaera</taxon>
    </lineage>
</organism>
<dbReference type="Pfam" id="PF00459">
    <property type="entry name" value="Inositol_P"/>
    <property type="match status" value="1"/>
</dbReference>
<dbReference type="PRINTS" id="PR00377">
    <property type="entry name" value="IMPHPHTASES"/>
</dbReference>
<dbReference type="Gene3D" id="3.30.540.10">
    <property type="entry name" value="Fructose-1,6-Bisphosphatase, subunit A, domain 1"/>
    <property type="match status" value="1"/>
</dbReference>
<sequence length="262" mass="30290">MNPRIKLLQSFAEPCSRICKDYFLKEAKTWRKQDKSFVSEADIKVNDYIISSIQEDFAEDAILSEESPEDPRRKHSEYTWVIDPIDGTSEFLAGSPEFCIMICILRNNKPFYASISIPQENKSYEGGPSFPAKEKDLLSRKYTNLEKNLLDNNVLIMSKSRATQQLKDFAKQENIESFSCGSAGVKACRILQHKANNYIHMSKIAEWDTAAPDCILQSWGQGFIDIDGNALIYNKEKFYHKHFFYMPSEKLFLKAQKFFQKN</sequence>
<dbReference type="Gene3D" id="3.40.190.80">
    <property type="match status" value="1"/>
</dbReference>
<accession>A0ABY7VQ40</accession>
<dbReference type="RefSeq" id="WP_274148856.1">
    <property type="nucleotide sequence ID" value="NZ_CP117811.1"/>
</dbReference>